<sequence>MYLRSILSLKHILLYTTAPVVFIPVQYVIGWILMEIVDLSLDALPEVNRPTSSTCFLLKTTNDRT</sequence>
<dbReference type="EMBL" id="JAXCGZ010002114">
    <property type="protein sequence ID" value="KAK7084389.1"/>
    <property type="molecule type" value="Genomic_DNA"/>
</dbReference>
<feature type="non-terminal residue" evidence="2">
    <location>
        <position position="65"/>
    </location>
</feature>
<evidence type="ECO:0000256" key="1">
    <source>
        <dbReference type="SAM" id="Phobius"/>
    </source>
</evidence>
<comment type="caution">
    <text evidence="2">The sequence shown here is derived from an EMBL/GenBank/DDBJ whole genome shotgun (WGS) entry which is preliminary data.</text>
</comment>
<organism evidence="2 3">
    <name type="scientific">Halocaridina rubra</name>
    <name type="common">Hawaiian red shrimp</name>
    <dbReference type="NCBI Taxonomy" id="373956"/>
    <lineage>
        <taxon>Eukaryota</taxon>
        <taxon>Metazoa</taxon>
        <taxon>Ecdysozoa</taxon>
        <taxon>Arthropoda</taxon>
        <taxon>Crustacea</taxon>
        <taxon>Multicrustacea</taxon>
        <taxon>Malacostraca</taxon>
        <taxon>Eumalacostraca</taxon>
        <taxon>Eucarida</taxon>
        <taxon>Decapoda</taxon>
        <taxon>Pleocyemata</taxon>
        <taxon>Caridea</taxon>
        <taxon>Atyoidea</taxon>
        <taxon>Atyidae</taxon>
        <taxon>Halocaridina</taxon>
    </lineage>
</organism>
<keyword evidence="3" id="KW-1185">Reference proteome</keyword>
<feature type="transmembrane region" description="Helical" evidence="1">
    <location>
        <begin position="12"/>
        <end position="34"/>
    </location>
</feature>
<reference evidence="2 3" key="1">
    <citation type="submission" date="2023-11" db="EMBL/GenBank/DDBJ databases">
        <title>Halocaridina rubra genome assembly.</title>
        <authorList>
            <person name="Smith C."/>
        </authorList>
    </citation>
    <scope>NUCLEOTIDE SEQUENCE [LARGE SCALE GENOMIC DNA]</scope>
    <source>
        <strain evidence="2">EP-1</strain>
        <tissue evidence="2">Whole</tissue>
    </source>
</reference>
<name>A0AAN8XRF9_HALRR</name>
<accession>A0AAN8XRF9</accession>
<keyword evidence="1" id="KW-0812">Transmembrane</keyword>
<gene>
    <name evidence="2" type="ORF">SK128_002314</name>
</gene>
<dbReference type="Proteomes" id="UP001381693">
    <property type="component" value="Unassembled WGS sequence"/>
</dbReference>
<protein>
    <submittedName>
        <fullName evidence="2">Uncharacterized protein</fullName>
    </submittedName>
</protein>
<evidence type="ECO:0000313" key="2">
    <source>
        <dbReference type="EMBL" id="KAK7084389.1"/>
    </source>
</evidence>
<proteinExistence type="predicted"/>
<dbReference type="AlphaFoldDB" id="A0AAN8XRF9"/>
<keyword evidence="1" id="KW-0472">Membrane</keyword>
<keyword evidence="1" id="KW-1133">Transmembrane helix</keyword>
<evidence type="ECO:0000313" key="3">
    <source>
        <dbReference type="Proteomes" id="UP001381693"/>
    </source>
</evidence>